<dbReference type="Pfam" id="PF00535">
    <property type="entry name" value="Glycos_transf_2"/>
    <property type="match status" value="1"/>
</dbReference>
<keyword evidence="1" id="KW-0997">Cell inner membrane</keyword>
<dbReference type="InterPro" id="IPR001173">
    <property type="entry name" value="Glyco_trans_2-like"/>
</dbReference>
<evidence type="ECO:0000256" key="1">
    <source>
        <dbReference type="ARBA" id="ARBA00022519"/>
    </source>
</evidence>
<accession>A0A4P7PE73</accession>
<keyword evidence="1" id="KW-1003">Cell membrane</keyword>
<dbReference type="PANTHER" id="PTHR22916">
    <property type="entry name" value="GLYCOSYLTRANSFERASE"/>
    <property type="match status" value="1"/>
</dbReference>
<feature type="domain" description="Glycosyltransferase 2-like" evidence="2">
    <location>
        <begin position="28"/>
        <end position="134"/>
    </location>
</feature>
<reference evidence="3 5" key="2">
    <citation type="journal article" date="2019" name="Front. Microbiol.">
        <title>In silico and Genetic Analyses of Cyclic Lipopeptide Synthetic Gene Clusters in Pseudomonas sp. 11K1.</title>
        <authorList>
            <person name="Zhao H."/>
            <person name="Liu Y.P."/>
            <person name="Zhang L.Q."/>
        </authorList>
    </citation>
    <scope>NUCLEOTIDE SEQUENCE [LARGE SCALE GENOMIC DNA]</scope>
    <source>
        <strain evidence="3 5">11K1</strain>
    </source>
</reference>
<dbReference type="AlphaFoldDB" id="A0A4P7PE73"/>
<name>A0A4P7PE73_9PSED</name>
<dbReference type="CDD" id="cd04196">
    <property type="entry name" value="GT_2_like_d"/>
    <property type="match status" value="1"/>
</dbReference>
<dbReference type="PANTHER" id="PTHR22916:SF3">
    <property type="entry name" value="UDP-GLCNAC:BETAGAL BETA-1,3-N-ACETYLGLUCOSAMINYLTRANSFERASE-LIKE PROTEIN 1"/>
    <property type="match status" value="1"/>
</dbReference>
<dbReference type="Proteomes" id="UP001227386">
    <property type="component" value="Chromosome"/>
</dbReference>
<dbReference type="EMBL" id="CP123771">
    <property type="protein sequence ID" value="WGO95061.1"/>
    <property type="molecule type" value="Genomic_DNA"/>
</dbReference>
<keyword evidence="6" id="KW-1185">Reference proteome</keyword>
<evidence type="ECO:0000259" key="2">
    <source>
        <dbReference type="Pfam" id="PF00535"/>
    </source>
</evidence>
<dbReference type="InterPro" id="IPR029044">
    <property type="entry name" value="Nucleotide-diphossugar_trans"/>
</dbReference>
<dbReference type="RefSeq" id="WP_135844360.1">
    <property type="nucleotide sequence ID" value="NZ_CP035088.1"/>
</dbReference>
<keyword evidence="3" id="KW-0808">Transferase</keyword>
<proteinExistence type="predicted"/>
<dbReference type="KEGG" id="pvk:EPZ47_08430"/>
<keyword evidence="1" id="KW-0472">Membrane</keyword>
<sequence>MLNGTTAASEFFPLDDRSSVNHVATVAVLLCTRNGERYLAEQMISLERQTFQNFKVFVSDDGSNDATVAMLKEYADRWGHDRISIYEGPLKGFARNFLSISCRQNVEADYYAWCDQDDIWNSDKLEKAVGQLSRVPRNEPALYCSRTELIDESGKHIGFSPSFSRPANFRNALVQNIAGGNTMVFNHALMNLLREAGAEVPAVSHDWWAYMIVSGCGGKVLYDVAPSVRYRQHSANCVGSNTGIFEKSKRIKQLLHGRFRFWMDQNLVALQAISHRFTSENIQTLEKFGAARQYRLLRRVLEIQRAGVYRQTFLGNLGLTVATLIRRV</sequence>
<evidence type="ECO:0000313" key="5">
    <source>
        <dbReference type="Proteomes" id="UP000296468"/>
    </source>
</evidence>
<reference evidence="4 6" key="1">
    <citation type="journal article" date="2012" name="Appl. Soil Ecol.">
        <title>Isolation and characterization of new plant growth-promoting bacterial endophytes.</title>
        <authorList>
            <person name="Rashid S."/>
            <person name="Charles T.C."/>
            <person name="Glick B.R."/>
        </authorList>
    </citation>
    <scope>NUCLEOTIDE SEQUENCE [LARGE SCALE GENOMIC DNA]</scope>
    <source>
        <strain evidence="4 6">YsS1</strain>
    </source>
</reference>
<reference evidence="4" key="4">
    <citation type="submission" date="2023-04" db="EMBL/GenBank/DDBJ databases">
        <authorList>
            <person name="Charles T.C."/>
            <person name="Cheng J."/>
            <person name="Lynch M."/>
            <person name="Van Dyk A."/>
        </authorList>
    </citation>
    <scope>NUCLEOTIDE SEQUENCE</scope>
    <source>
        <strain evidence="4">YsS1</strain>
    </source>
</reference>
<protein>
    <submittedName>
        <fullName evidence="3">Glycosyltransferase family 2 protein</fullName>
    </submittedName>
</protein>
<dbReference type="SUPFAM" id="SSF53448">
    <property type="entry name" value="Nucleotide-diphospho-sugar transferases"/>
    <property type="match status" value="1"/>
</dbReference>
<evidence type="ECO:0000313" key="6">
    <source>
        <dbReference type="Proteomes" id="UP001227386"/>
    </source>
</evidence>
<gene>
    <name evidence="3" type="ORF">EPZ47_08430</name>
    <name evidence="4" type="ORF">QCD61_08250</name>
</gene>
<dbReference type="GO" id="GO:0016758">
    <property type="term" value="F:hexosyltransferase activity"/>
    <property type="evidence" value="ECO:0007669"/>
    <property type="project" value="UniProtKB-ARBA"/>
</dbReference>
<evidence type="ECO:0000313" key="3">
    <source>
        <dbReference type="EMBL" id="QBZ88735.1"/>
    </source>
</evidence>
<dbReference type="Proteomes" id="UP000296468">
    <property type="component" value="Chromosome"/>
</dbReference>
<reference evidence="3" key="3">
    <citation type="submission" date="2019-01" db="EMBL/GenBank/DDBJ databases">
        <authorList>
            <person name="Zhang L."/>
        </authorList>
    </citation>
    <scope>NUCLEOTIDE SEQUENCE</scope>
    <source>
        <strain evidence="3">11K1</strain>
    </source>
</reference>
<organism evidence="3 5">
    <name type="scientific">Pseudomonas viciae</name>
    <dbReference type="NCBI Taxonomy" id="2505979"/>
    <lineage>
        <taxon>Bacteria</taxon>
        <taxon>Pseudomonadati</taxon>
        <taxon>Pseudomonadota</taxon>
        <taxon>Gammaproteobacteria</taxon>
        <taxon>Pseudomonadales</taxon>
        <taxon>Pseudomonadaceae</taxon>
        <taxon>Pseudomonas</taxon>
    </lineage>
</organism>
<evidence type="ECO:0000313" key="4">
    <source>
        <dbReference type="EMBL" id="WGO95061.1"/>
    </source>
</evidence>
<dbReference type="EMBL" id="CP035088">
    <property type="protein sequence ID" value="QBZ88735.1"/>
    <property type="molecule type" value="Genomic_DNA"/>
</dbReference>
<dbReference type="OrthoDB" id="9802649at2"/>
<dbReference type="Gene3D" id="3.90.550.10">
    <property type="entry name" value="Spore Coat Polysaccharide Biosynthesis Protein SpsA, Chain A"/>
    <property type="match status" value="1"/>
</dbReference>